<keyword evidence="3" id="KW-1185">Reference proteome</keyword>
<feature type="compositionally biased region" description="Polar residues" evidence="1">
    <location>
        <begin position="49"/>
        <end position="60"/>
    </location>
</feature>
<dbReference type="Proteomes" id="UP000827092">
    <property type="component" value="Unassembled WGS sequence"/>
</dbReference>
<feature type="compositionally biased region" description="Polar residues" evidence="1">
    <location>
        <begin position="11"/>
        <end position="22"/>
    </location>
</feature>
<evidence type="ECO:0000256" key="1">
    <source>
        <dbReference type="SAM" id="MobiDB-lite"/>
    </source>
</evidence>
<feature type="compositionally biased region" description="Basic residues" evidence="1">
    <location>
        <begin position="23"/>
        <end position="38"/>
    </location>
</feature>
<feature type="region of interest" description="Disordered" evidence="1">
    <location>
        <begin position="1"/>
        <end position="63"/>
    </location>
</feature>
<proteinExistence type="predicted"/>
<dbReference type="EMBL" id="JAFNEN010006515">
    <property type="protein sequence ID" value="KAG8155880.1"/>
    <property type="molecule type" value="Genomic_DNA"/>
</dbReference>
<sequence>MGTDPEREITLSPSDFQGPQSRTGHRKRRGAFTRKRPYSGRADSRDRTQLLQNEKSNSSPGPRRRLRFCVRYRTWCPKLTYLVSVLGNIKPHSLSVAERDKNEHVFAFAADVSLRTGFSIP</sequence>
<protein>
    <submittedName>
        <fullName evidence="2">Uncharacterized protein</fullName>
    </submittedName>
</protein>
<gene>
    <name evidence="2" type="ORF">JTE90_002216</name>
</gene>
<reference evidence="2 3" key="1">
    <citation type="journal article" date="2022" name="Nat. Ecol. Evol.">
        <title>A masculinizing supergene underlies an exaggerated male reproductive morph in a spider.</title>
        <authorList>
            <person name="Hendrickx F."/>
            <person name="De Corte Z."/>
            <person name="Sonet G."/>
            <person name="Van Belleghem S.M."/>
            <person name="Kostlbacher S."/>
            <person name="Vangestel C."/>
        </authorList>
    </citation>
    <scope>NUCLEOTIDE SEQUENCE [LARGE SCALE GENOMIC DNA]</scope>
    <source>
        <strain evidence="2">W744_W776</strain>
    </source>
</reference>
<dbReference type="AlphaFoldDB" id="A0AAV6TD86"/>
<evidence type="ECO:0000313" key="2">
    <source>
        <dbReference type="EMBL" id="KAG8155880.1"/>
    </source>
</evidence>
<organism evidence="2 3">
    <name type="scientific">Oedothorax gibbosus</name>
    <dbReference type="NCBI Taxonomy" id="931172"/>
    <lineage>
        <taxon>Eukaryota</taxon>
        <taxon>Metazoa</taxon>
        <taxon>Ecdysozoa</taxon>
        <taxon>Arthropoda</taxon>
        <taxon>Chelicerata</taxon>
        <taxon>Arachnida</taxon>
        <taxon>Araneae</taxon>
        <taxon>Araneomorphae</taxon>
        <taxon>Entelegynae</taxon>
        <taxon>Araneoidea</taxon>
        <taxon>Linyphiidae</taxon>
        <taxon>Erigoninae</taxon>
        <taxon>Oedothorax</taxon>
    </lineage>
</organism>
<name>A0AAV6TD86_9ARAC</name>
<comment type="caution">
    <text evidence="2">The sequence shown here is derived from an EMBL/GenBank/DDBJ whole genome shotgun (WGS) entry which is preliminary data.</text>
</comment>
<evidence type="ECO:0000313" key="3">
    <source>
        <dbReference type="Proteomes" id="UP000827092"/>
    </source>
</evidence>
<accession>A0AAV6TD86</accession>